<evidence type="ECO:0000256" key="6">
    <source>
        <dbReference type="SAM" id="Phobius"/>
    </source>
</evidence>
<dbReference type="InterPro" id="IPR018076">
    <property type="entry name" value="T2SS_GspF_dom"/>
</dbReference>
<feature type="transmembrane region" description="Helical" evidence="6">
    <location>
        <begin position="269"/>
        <end position="288"/>
    </location>
</feature>
<dbReference type="EMBL" id="CADCTR010000852">
    <property type="protein sequence ID" value="CAA9268046.1"/>
    <property type="molecule type" value="Genomic_DNA"/>
</dbReference>
<evidence type="ECO:0000256" key="5">
    <source>
        <dbReference type="ARBA" id="ARBA00023136"/>
    </source>
</evidence>
<keyword evidence="4 6" id="KW-1133">Transmembrane helix</keyword>
<feature type="domain" description="Type II secretion system protein GspF" evidence="7">
    <location>
        <begin position="161"/>
        <end position="285"/>
    </location>
</feature>
<evidence type="ECO:0000256" key="3">
    <source>
        <dbReference type="ARBA" id="ARBA00022692"/>
    </source>
</evidence>
<feature type="transmembrane region" description="Helical" evidence="6">
    <location>
        <begin position="124"/>
        <end position="142"/>
    </location>
</feature>
<dbReference type="Pfam" id="PF00482">
    <property type="entry name" value="T2SSF"/>
    <property type="match status" value="1"/>
</dbReference>
<reference evidence="8" key="1">
    <citation type="submission" date="2020-02" db="EMBL/GenBank/DDBJ databases">
        <authorList>
            <person name="Meier V. D."/>
        </authorList>
    </citation>
    <scope>NUCLEOTIDE SEQUENCE</scope>
    <source>
        <strain evidence="8">AVDCRST_MAG93</strain>
    </source>
</reference>
<proteinExistence type="predicted"/>
<evidence type="ECO:0000256" key="2">
    <source>
        <dbReference type="ARBA" id="ARBA00022475"/>
    </source>
</evidence>
<protein>
    <submittedName>
        <fullName evidence="8">Flp pilus assembly protein TadB</fullName>
    </submittedName>
</protein>
<dbReference type="Gene3D" id="1.20.81.30">
    <property type="entry name" value="Type II secretion system (T2SS), domain F"/>
    <property type="match status" value="1"/>
</dbReference>
<feature type="transmembrane region" description="Helical" evidence="6">
    <location>
        <begin position="6"/>
        <end position="27"/>
    </location>
</feature>
<evidence type="ECO:0000313" key="8">
    <source>
        <dbReference type="EMBL" id="CAA9268046.1"/>
    </source>
</evidence>
<organism evidence="8">
    <name type="scientific">uncultured Chloroflexia bacterium</name>
    <dbReference type="NCBI Taxonomy" id="1672391"/>
    <lineage>
        <taxon>Bacteria</taxon>
        <taxon>Bacillati</taxon>
        <taxon>Chloroflexota</taxon>
        <taxon>Chloroflexia</taxon>
        <taxon>environmental samples</taxon>
    </lineage>
</organism>
<dbReference type="AlphaFoldDB" id="A0A6J4J680"/>
<keyword evidence="3 6" id="KW-0812">Transmembrane</keyword>
<name>A0A6J4J680_9CHLR</name>
<feature type="transmembrane region" description="Helical" evidence="6">
    <location>
        <begin position="300"/>
        <end position="320"/>
    </location>
</feature>
<dbReference type="InterPro" id="IPR042094">
    <property type="entry name" value="T2SS_GspF_sf"/>
</dbReference>
<accession>A0A6J4J680</accession>
<evidence type="ECO:0000256" key="1">
    <source>
        <dbReference type="ARBA" id="ARBA00004651"/>
    </source>
</evidence>
<dbReference type="GO" id="GO:0005886">
    <property type="term" value="C:plasma membrane"/>
    <property type="evidence" value="ECO:0007669"/>
    <property type="project" value="UniProtKB-SubCell"/>
</dbReference>
<evidence type="ECO:0000259" key="7">
    <source>
        <dbReference type="Pfam" id="PF00482"/>
    </source>
</evidence>
<comment type="subcellular location">
    <subcellularLocation>
        <location evidence="1">Cell membrane</location>
        <topology evidence="1">Multi-pass membrane protein</topology>
    </subcellularLocation>
</comment>
<dbReference type="PANTHER" id="PTHR35007">
    <property type="entry name" value="INTEGRAL MEMBRANE PROTEIN-RELATED"/>
    <property type="match status" value="1"/>
</dbReference>
<gene>
    <name evidence="8" type="ORF">AVDCRST_MAG93-2505</name>
</gene>
<dbReference type="PANTHER" id="PTHR35007:SF1">
    <property type="entry name" value="PILUS ASSEMBLY PROTEIN"/>
    <property type="match status" value="1"/>
</dbReference>
<evidence type="ECO:0000256" key="4">
    <source>
        <dbReference type="ARBA" id="ARBA00022989"/>
    </source>
</evidence>
<feature type="transmembrane region" description="Helical" evidence="6">
    <location>
        <begin position="97"/>
        <end position="118"/>
    </location>
</feature>
<keyword evidence="2" id="KW-1003">Cell membrane</keyword>
<keyword evidence="5 6" id="KW-0472">Membrane</keyword>
<sequence length="328" mass="35837">MSEMTMIGMLSGAGVLLFLVGSVVMLAQKRWQARLQTQVGAHVGDELAISVAKSKQKRDGGDLVSKLNERVRKLSVIPKLQIDLTAAGIAMPASRFLVLRIIVALFAGVVPFLLLATLGVGLRAFAMVVGMIVGFYFTRVYLRMKRRFRLRKLEVQLPDAIDVLGGALEAGSSLPQSMGMVAREMSDPIATEFSRVVRDQELGLSQQEALDRMLLRCPSEDLDMLFTAINIQSRVGGNLSKVLRSIGFTIRERLRIRGEIKTLTAQGRISAKVIAGLPIALLLLLTLFNWSFVNPLFTTTLGYMMLGAAGIGIVVGYLTMMKIVAIKV</sequence>